<dbReference type="Pfam" id="PF01607">
    <property type="entry name" value="CBM_14"/>
    <property type="match status" value="1"/>
</dbReference>
<dbReference type="InterPro" id="IPR002557">
    <property type="entry name" value="Chitin-bd_dom"/>
</dbReference>
<accession>A0A1W0WR92</accession>
<feature type="signal peptide" evidence="2">
    <location>
        <begin position="1"/>
        <end position="17"/>
    </location>
</feature>
<evidence type="ECO:0000259" key="3">
    <source>
        <dbReference type="PROSITE" id="PS50940"/>
    </source>
</evidence>
<dbReference type="Gene3D" id="2.170.140.10">
    <property type="entry name" value="Chitin binding domain"/>
    <property type="match status" value="1"/>
</dbReference>
<dbReference type="PANTHER" id="PTHR22933:SF43">
    <property type="entry name" value="LP10131P"/>
    <property type="match status" value="1"/>
</dbReference>
<feature type="chain" id="PRO_5012980860" description="Chitin-binding type-2 domain-containing protein" evidence="2">
    <location>
        <begin position="18"/>
        <end position="183"/>
    </location>
</feature>
<evidence type="ECO:0000256" key="1">
    <source>
        <dbReference type="SAM" id="MobiDB-lite"/>
    </source>
</evidence>
<dbReference type="EMBL" id="MTYJ01000057">
    <property type="protein sequence ID" value="OQV17728.1"/>
    <property type="molecule type" value="Genomic_DNA"/>
</dbReference>
<keyword evidence="2" id="KW-0732">Signal</keyword>
<dbReference type="PANTHER" id="PTHR22933">
    <property type="entry name" value="FI18007P1-RELATED"/>
    <property type="match status" value="1"/>
</dbReference>
<feature type="region of interest" description="Disordered" evidence="1">
    <location>
        <begin position="161"/>
        <end position="183"/>
    </location>
</feature>
<dbReference type="Proteomes" id="UP000192578">
    <property type="component" value="Unassembled WGS sequence"/>
</dbReference>
<dbReference type="GO" id="GO:0005576">
    <property type="term" value="C:extracellular region"/>
    <property type="evidence" value="ECO:0007669"/>
    <property type="project" value="InterPro"/>
</dbReference>
<dbReference type="GO" id="GO:0008061">
    <property type="term" value="F:chitin binding"/>
    <property type="evidence" value="ECO:0007669"/>
    <property type="project" value="InterPro"/>
</dbReference>
<gene>
    <name evidence="4" type="ORF">BV898_08185</name>
</gene>
<dbReference type="SUPFAM" id="SSF57625">
    <property type="entry name" value="Invertebrate chitin-binding proteins"/>
    <property type="match status" value="1"/>
</dbReference>
<keyword evidence="5" id="KW-1185">Reference proteome</keyword>
<dbReference type="InterPro" id="IPR036508">
    <property type="entry name" value="Chitin-bd_dom_sf"/>
</dbReference>
<feature type="domain" description="Chitin-binding type-2" evidence="3">
    <location>
        <begin position="70"/>
        <end position="130"/>
    </location>
</feature>
<sequence>MQASLIVLASVFAVALGGSANGDQQPKVWDALAKLRGKDALTAEQIQELYPNAVAGKDFPNNLVIAQPRAIDCGKVIPGFHADVSDPSKCQLFDRCDVNGNLTSYICPAMTLFNQITLICDYWFNVDCSQSASFVDYSNGRLYAGDKSIFLDDQLVLSGGDASGSGAPAPAPKKAKKGKKGAK</sequence>
<organism evidence="4 5">
    <name type="scientific">Hypsibius exemplaris</name>
    <name type="common">Freshwater tardigrade</name>
    <dbReference type="NCBI Taxonomy" id="2072580"/>
    <lineage>
        <taxon>Eukaryota</taxon>
        <taxon>Metazoa</taxon>
        <taxon>Ecdysozoa</taxon>
        <taxon>Tardigrada</taxon>
        <taxon>Eutardigrada</taxon>
        <taxon>Parachela</taxon>
        <taxon>Hypsibioidea</taxon>
        <taxon>Hypsibiidae</taxon>
        <taxon>Hypsibius</taxon>
    </lineage>
</organism>
<comment type="caution">
    <text evidence="4">The sequence shown here is derived from an EMBL/GenBank/DDBJ whole genome shotgun (WGS) entry which is preliminary data.</text>
</comment>
<proteinExistence type="predicted"/>
<evidence type="ECO:0000313" key="4">
    <source>
        <dbReference type="EMBL" id="OQV17728.1"/>
    </source>
</evidence>
<reference evidence="5" key="1">
    <citation type="submission" date="2017-01" db="EMBL/GenBank/DDBJ databases">
        <title>Comparative genomics of anhydrobiosis in the tardigrade Hypsibius dujardini.</title>
        <authorList>
            <person name="Yoshida Y."/>
            <person name="Koutsovoulos G."/>
            <person name="Laetsch D."/>
            <person name="Stevens L."/>
            <person name="Kumar S."/>
            <person name="Horikawa D."/>
            <person name="Ishino K."/>
            <person name="Komine S."/>
            <person name="Tomita M."/>
            <person name="Blaxter M."/>
            <person name="Arakawa K."/>
        </authorList>
    </citation>
    <scope>NUCLEOTIDE SEQUENCE [LARGE SCALE GENOMIC DNA]</scope>
    <source>
        <strain evidence="5">Z151</strain>
    </source>
</reference>
<dbReference type="PROSITE" id="PS50940">
    <property type="entry name" value="CHIT_BIND_II"/>
    <property type="match status" value="1"/>
</dbReference>
<name>A0A1W0WR92_HYPEX</name>
<evidence type="ECO:0000256" key="2">
    <source>
        <dbReference type="SAM" id="SignalP"/>
    </source>
</evidence>
<evidence type="ECO:0000313" key="5">
    <source>
        <dbReference type="Proteomes" id="UP000192578"/>
    </source>
</evidence>
<protein>
    <recommendedName>
        <fullName evidence="3">Chitin-binding type-2 domain-containing protein</fullName>
    </recommendedName>
</protein>
<feature type="compositionally biased region" description="Basic residues" evidence="1">
    <location>
        <begin position="173"/>
        <end position="183"/>
    </location>
</feature>
<dbReference type="InterPro" id="IPR052976">
    <property type="entry name" value="Scoloptoxin-like"/>
</dbReference>
<dbReference type="AlphaFoldDB" id="A0A1W0WR92"/>